<accession>A0ABT0LEZ1</accession>
<dbReference type="InterPro" id="IPR041522">
    <property type="entry name" value="CdaR_GGDEF"/>
</dbReference>
<protein>
    <submittedName>
        <fullName evidence="5">Helix-turn-helix domain-containing protein</fullName>
    </submittedName>
</protein>
<gene>
    <name evidence="5" type="ORF">L2764_17790</name>
</gene>
<organism evidence="5 6">
    <name type="scientific">Shewanella surugensis</name>
    <dbReference type="NCBI Taxonomy" id="212020"/>
    <lineage>
        <taxon>Bacteria</taxon>
        <taxon>Pseudomonadati</taxon>
        <taxon>Pseudomonadota</taxon>
        <taxon>Gammaproteobacteria</taxon>
        <taxon>Alteromonadales</taxon>
        <taxon>Shewanellaceae</taxon>
        <taxon>Shewanella</taxon>
    </lineage>
</organism>
<sequence length="381" mass="43717">MYFLNKHIAEQIIKRTTHIIKHNINVMNNQGIILASGDLARIGLIHEGALLAIRQNKVIAIHPDSTDTFQGVQAGINLPLHFKGSIIGVIGITGNPKKLRQYGELLKITAEMIVEQAELLSQTQWRNRQKEEFTLQLIKQDTDDINILQQWAEQLAIDLTIPRVACVLQLHMSPESNTQHHELNTILQLLDMPERGNLVAITSMSELVILKPAFLNGKDWEPEQESRRIDRLLERLPNQLKHKVKIALGHYFPDPKDINLSYQTAKETLLFGAKTAPVQNKYLFEHYALQVLLSDLKDHWQGRELLRPYLTLLNNDKNKKLVKTLHVYLTHFGDQQACANALFIHRNTLRYRLDKIQKITSIQLQSLEGVCQLYLSQLLSK</sequence>
<dbReference type="PANTHER" id="PTHR33744">
    <property type="entry name" value="CARBOHYDRATE DIACID REGULATOR"/>
    <property type="match status" value="1"/>
</dbReference>
<dbReference type="Proteomes" id="UP001203423">
    <property type="component" value="Unassembled WGS sequence"/>
</dbReference>
<proteinExistence type="inferred from homology"/>
<evidence type="ECO:0000259" key="4">
    <source>
        <dbReference type="Pfam" id="PF17853"/>
    </source>
</evidence>
<evidence type="ECO:0000256" key="1">
    <source>
        <dbReference type="ARBA" id="ARBA00006754"/>
    </source>
</evidence>
<dbReference type="Pfam" id="PF13556">
    <property type="entry name" value="HTH_30"/>
    <property type="match status" value="1"/>
</dbReference>
<reference evidence="5 6" key="1">
    <citation type="submission" date="2022-01" db="EMBL/GenBank/DDBJ databases">
        <title>Whole genome-based taxonomy of the Shewanellaceae.</title>
        <authorList>
            <person name="Martin-Rodriguez A.J."/>
        </authorList>
    </citation>
    <scope>NUCLEOTIDE SEQUENCE [LARGE SCALE GENOMIC DNA]</scope>
    <source>
        <strain evidence="5 6">DSM 17177</strain>
    </source>
</reference>
<evidence type="ECO:0000313" key="5">
    <source>
        <dbReference type="EMBL" id="MCL1126281.1"/>
    </source>
</evidence>
<dbReference type="PANTHER" id="PTHR33744:SF15">
    <property type="entry name" value="CARBOHYDRATE DIACID REGULATOR"/>
    <property type="match status" value="1"/>
</dbReference>
<name>A0ABT0LEZ1_9GAMM</name>
<dbReference type="InterPro" id="IPR051448">
    <property type="entry name" value="CdaR-like_regulators"/>
</dbReference>
<evidence type="ECO:0000313" key="6">
    <source>
        <dbReference type="Proteomes" id="UP001203423"/>
    </source>
</evidence>
<dbReference type="RefSeq" id="WP_248941671.1">
    <property type="nucleotide sequence ID" value="NZ_JAKIKS010000081.1"/>
</dbReference>
<dbReference type="Gene3D" id="1.10.10.2840">
    <property type="entry name" value="PucR C-terminal helix-turn-helix domain"/>
    <property type="match status" value="1"/>
</dbReference>
<dbReference type="Pfam" id="PF17853">
    <property type="entry name" value="GGDEF_2"/>
    <property type="match status" value="1"/>
</dbReference>
<feature type="domain" description="Putative sugar diacid recognition" evidence="2">
    <location>
        <begin position="4"/>
        <end position="137"/>
    </location>
</feature>
<dbReference type="Pfam" id="PF05651">
    <property type="entry name" value="Diacid_rec"/>
    <property type="match status" value="1"/>
</dbReference>
<evidence type="ECO:0000259" key="3">
    <source>
        <dbReference type="Pfam" id="PF13556"/>
    </source>
</evidence>
<feature type="domain" description="CdaR GGDEF-like" evidence="4">
    <location>
        <begin position="144"/>
        <end position="269"/>
    </location>
</feature>
<dbReference type="InterPro" id="IPR042070">
    <property type="entry name" value="PucR_C-HTH_sf"/>
</dbReference>
<comment type="caution">
    <text evidence="5">The sequence shown here is derived from an EMBL/GenBank/DDBJ whole genome shotgun (WGS) entry which is preliminary data.</text>
</comment>
<evidence type="ECO:0000259" key="2">
    <source>
        <dbReference type="Pfam" id="PF05651"/>
    </source>
</evidence>
<dbReference type="EMBL" id="JAKIKS010000081">
    <property type="protein sequence ID" value="MCL1126281.1"/>
    <property type="molecule type" value="Genomic_DNA"/>
</dbReference>
<keyword evidence="6" id="KW-1185">Reference proteome</keyword>
<comment type="similarity">
    <text evidence="1">Belongs to the CdaR family.</text>
</comment>
<dbReference type="InterPro" id="IPR008599">
    <property type="entry name" value="Diacid_rec"/>
</dbReference>
<dbReference type="InterPro" id="IPR025736">
    <property type="entry name" value="PucR_C-HTH_dom"/>
</dbReference>
<feature type="domain" description="PucR C-terminal helix-turn-helix" evidence="3">
    <location>
        <begin position="321"/>
        <end position="376"/>
    </location>
</feature>